<dbReference type="GO" id="GO:0004190">
    <property type="term" value="F:aspartic-type endopeptidase activity"/>
    <property type="evidence" value="ECO:0007669"/>
    <property type="project" value="InterPro"/>
</dbReference>
<keyword evidence="3" id="KW-1185">Reference proteome</keyword>
<dbReference type="AlphaFoldDB" id="A0A174X579"/>
<gene>
    <name evidence="2" type="ORF">CP373A1_06090</name>
</gene>
<dbReference type="InterPro" id="IPR001872">
    <property type="entry name" value="Peptidase_A8"/>
</dbReference>
<dbReference type="GeneID" id="42777062"/>
<keyword evidence="1" id="KW-0812">Transmembrane</keyword>
<keyword evidence="1" id="KW-0472">Membrane</keyword>
<reference evidence="2 3" key="1">
    <citation type="submission" date="2016-06" db="EMBL/GenBank/DDBJ databases">
        <authorList>
            <person name="Kjaerup R.B."/>
            <person name="Dalgaard T.S."/>
            <person name="Juul-Madsen H.R."/>
        </authorList>
    </citation>
    <scope>NUCLEOTIDE SEQUENCE [LARGE SCALE GENOMIC DNA]</scope>
    <source>
        <strain evidence="2 3">373-A1</strain>
    </source>
</reference>
<name>A0A174X579_9CLOT</name>
<dbReference type="GO" id="GO:0016020">
    <property type="term" value="C:membrane"/>
    <property type="evidence" value="ECO:0007669"/>
    <property type="project" value="InterPro"/>
</dbReference>
<feature type="transmembrane region" description="Helical" evidence="1">
    <location>
        <begin position="155"/>
        <end position="177"/>
    </location>
</feature>
<dbReference type="EMBL" id="MAPZ01000015">
    <property type="protein sequence ID" value="OBY11325.1"/>
    <property type="molecule type" value="Genomic_DNA"/>
</dbReference>
<feature type="transmembrane region" description="Helical" evidence="1">
    <location>
        <begin position="65"/>
        <end position="86"/>
    </location>
</feature>
<dbReference type="RefSeq" id="WP_027099223.1">
    <property type="nucleotide sequence ID" value="NZ_CABHIH010000018.1"/>
</dbReference>
<dbReference type="eggNOG" id="COG0597">
    <property type="taxonomic scope" value="Bacteria"/>
</dbReference>
<proteinExistence type="predicted"/>
<feature type="transmembrane region" description="Helical" evidence="1">
    <location>
        <begin position="123"/>
        <end position="143"/>
    </location>
</feature>
<evidence type="ECO:0000256" key="1">
    <source>
        <dbReference type="SAM" id="Phobius"/>
    </source>
</evidence>
<comment type="caution">
    <text evidence="2">The sequence shown here is derived from an EMBL/GenBank/DDBJ whole genome shotgun (WGS) entry which is preliminary data.</text>
</comment>
<dbReference type="GO" id="GO:0006508">
    <property type="term" value="P:proteolysis"/>
    <property type="evidence" value="ECO:0007669"/>
    <property type="project" value="InterPro"/>
</dbReference>
<dbReference type="Proteomes" id="UP000092714">
    <property type="component" value="Unassembled WGS sequence"/>
</dbReference>
<feature type="transmembrane region" description="Helical" evidence="1">
    <location>
        <begin position="7"/>
        <end position="26"/>
    </location>
</feature>
<evidence type="ECO:0000313" key="2">
    <source>
        <dbReference type="EMBL" id="OBY11325.1"/>
    </source>
</evidence>
<feature type="transmembrane region" description="Helical" evidence="1">
    <location>
        <begin position="32"/>
        <end position="53"/>
    </location>
</feature>
<dbReference type="OrthoDB" id="1653128at2"/>
<organism evidence="2 3">
    <name type="scientific">Clostridium paraputrificum</name>
    <dbReference type="NCBI Taxonomy" id="29363"/>
    <lineage>
        <taxon>Bacteria</taxon>
        <taxon>Bacillati</taxon>
        <taxon>Bacillota</taxon>
        <taxon>Clostridia</taxon>
        <taxon>Eubacteriales</taxon>
        <taxon>Clostridiaceae</taxon>
        <taxon>Clostridium</taxon>
    </lineage>
</organism>
<keyword evidence="1" id="KW-1133">Transmembrane helix</keyword>
<accession>A0A174X579</accession>
<protein>
    <submittedName>
        <fullName evidence="2">Peptidase A8</fullName>
    </submittedName>
</protein>
<feature type="transmembrane region" description="Helical" evidence="1">
    <location>
        <begin position="197"/>
        <end position="216"/>
    </location>
</feature>
<dbReference type="Pfam" id="PF01252">
    <property type="entry name" value="Peptidase_A8"/>
    <property type="match status" value="1"/>
</dbReference>
<evidence type="ECO:0000313" key="3">
    <source>
        <dbReference type="Proteomes" id="UP000092714"/>
    </source>
</evidence>
<sequence>MKNLKYLTISILPLMWSVYFLFEILTGRVKDLPTIIGNIALIILFALVGFYFYKLSQKYPQGFKCKTIIIIFSILMVIDQGIKLIIKFFFFEDYIDIIKGFLSFNPIINTDGSWLNARFSTGISFPLLIFVNFIAIVLFFELYRYYLSKGNNSFYGDMCFLFIFSGSLCSLIDKIFYGGSLDFIGISNLFIADIKDIYINLGILFFIISIVISGYLTEDDNTSFKEDLASIKKFLIFSKNDILSLFKNN</sequence>